<comment type="caution">
    <text evidence="1">The sequence shown here is derived from an EMBL/GenBank/DDBJ whole genome shotgun (WGS) entry which is preliminary data.</text>
</comment>
<dbReference type="Proteomes" id="UP000250462">
    <property type="component" value="Unassembled WGS sequence"/>
</dbReference>
<organism evidence="1 2">
    <name type="scientific">Phytoactinopolyspora halophila</name>
    <dbReference type="NCBI Taxonomy" id="1981511"/>
    <lineage>
        <taxon>Bacteria</taxon>
        <taxon>Bacillati</taxon>
        <taxon>Actinomycetota</taxon>
        <taxon>Actinomycetes</taxon>
        <taxon>Jiangellales</taxon>
        <taxon>Jiangellaceae</taxon>
        <taxon>Phytoactinopolyspora</taxon>
    </lineage>
</organism>
<name>A0A329QFE3_9ACTN</name>
<reference evidence="1 2" key="1">
    <citation type="submission" date="2018-06" db="EMBL/GenBank/DDBJ databases">
        <title>Phytoactinopolyspora halophila sp. nov., a novel halophilic actinomycete isolated from a saline soil in China.</title>
        <authorList>
            <person name="Tang S.-K."/>
        </authorList>
    </citation>
    <scope>NUCLEOTIDE SEQUENCE [LARGE SCALE GENOMIC DNA]</scope>
    <source>
        <strain evidence="1 2">YIM 96934</strain>
    </source>
</reference>
<evidence type="ECO:0000313" key="2">
    <source>
        <dbReference type="Proteomes" id="UP000250462"/>
    </source>
</evidence>
<accession>A0A329QFE3</accession>
<keyword evidence="2" id="KW-1185">Reference proteome</keyword>
<dbReference type="AlphaFoldDB" id="A0A329QFE3"/>
<evidence type="ECO:0000313" key="1">
    <source>
        <dbReference type="EMBL" id="RAW11165.1"/>
    </source>
</evidence>
<dbReference type="EMBL" id="QMIG01000022">
    <property type="protein sequence ID" value="RAW11165.1"/>
    <property type="molecule type" value="Genomic_DNA"/>
</dbReference>
<proteinExistence type="predicted"/>
<protein>
    <submittedName>
        <fullName evidence="1">Uncharacterized protein</fullName>
    </submittedName>
</protein>
<sequence>MLADHPVGVELVFLCLTRRTFVGRFVRHGEQEWQISNGHVGWIARDPEDRIILISSAADIKW</sequence>
<gene>
    <name evidence="1" type="ORF">DPM12_17650</name>
</gene>